<proteinExistence type="predicted"/>
<dbReference type="Proteomes" id="UP000245793">
    <property type="component" value="Unassembled WGS sequence"/>
</dbReference>
<dbReference type="SUPFAM" id="SSF101386">
    <property type="entry name" value="all-alpha NTP pyrophosphatases"/>
    <property type="match status" value="1"/>
</dbReference>
<feature type="domain" description="NTP pyrophosphohydrolase MazG-like" evidence="1">
    <location>
        <begin position="23"/>
        <end position="84"/>
    </location>
</feature>
<sequence length="123" mass="14101">MKILISELQDYLYDNYINGGIDQSLFMKLVEEMGEVAEVLNKKAGRKSFGDEDLKSQLGNELADVIHYAIAIAALNDIDINETIIAKDKYASIKYNHKINLEQFVTARRLLFRFILKTLKMTI</sequence>
<evidence type="ECO:0000313" key="2">
    <source>
        <dbReference type="EMBL" id="PVY94661.1"/>
    </source>
</evidence>
<accession>A0A2U1E404</accession>
<dbReference type="InterPro" id="IPR004518">
    <property type="entry name" value="MazG-like_dom"/>
</dbReference>
<evidence type="ECO:0000313" key="3">
    <source>
        <dbReference type="Proteomes" id="UP000245793"/>
    </source>
</evidence>
<dbReference type="AlphaFoldDB" id="A0A2U1E404"/>
<dbReference type="EMBL" id="QEKV01000004">
    <property type="protein sequence ID" value="PVY94661.1"/>
    <property type="molecule type" value="Genomic_DNA"/>
</dbReference>
<comment type="caution">
    <text evidence="2">The sequence shown here is derived from an EMBL/GenBank/DDBJ whole genome shotgun (WGS) entry which is preliminary data.</text>
</comment>
<dbReference type="RefSeq" id="WP_116480068.1">
    <property type="nucleotide sequence ID" value="NZ_QEKV01000004.1"/>
</dbReference>
<reference evidence="2 3" key="1">
    <citation type="submission" date="2018-04" db="EMBL/GenBank/DDBJ databases">
        <title>Genomic Encyclopedia of Type Strains, Phase IV (KMG-IV): sequencing the most valuable type-strain genomes for metagenomic binning, comparative biology and taxonomic classification.</title>
        <authorList>
            <person name="Goeker M."/>
        </authorList>
    </citation>
    <scope>NUCLEOTIDE SEQUENCE [LARGE SCALE GENOMIC DNA]</scope>
    <source>
        <strain evidence="2 3">DSM 20705</strain>
    </source>
</reference>
<organism evidence="2 3">
    <name type="scientific">Ezakiella coagulans</name>
    <dbReference type="NCBI Taxonomy" id="46507"/>
    <lineage>
        <taxon>Bacteria</taxon>
        <taxon>Bacillati</taxon>
        <taxon>Bacillota</taxon>
        <taxon>Tissierellia</taxon>
        <taxon>Ezakiella</taxon>
    </lineage>
</organism>
<keyword evidence="2" id="KW-0378">Hydrolase</keyword>
<gene>
    <name evidence="2" type="ORF">C7381_104167</name>
</gene>
<dbReference type="Gene3D" id="1.10.287.1080">
    <property type="entry name" value="MazG-like"/>
    <property type="match status" value="1"/>
</dbReference>
<dbReference type="Pfam" id="PF03819">
    <property type="entry name" value="MazG"/>
    <property type="match status" value="1"/>
</dbReference>
<dbReference type="GO" id="GO:0016787">
    <property type="term" value="F:hydrolase activity"/>
    <property type="evidence" value="ECO:0007669"/>
    <property type="project" value="UniProtKB-KW"/>
</dbReference>
<protein>
    <submittedName>
        <fullName evidence="2">MazG-like nucleotide pyrophosphohydrolase family protein</fullName>
    </submittedName>
</protein>
<keyword evidence="3" id="KW-1185">Reference proteome</keyword>
<name>A0A2U1E404_9FIRM</name>
<evidence type="ECO:0000259" key="1">
    <source>
        <dbReference type="Pfam" id="PF03819"/>
    </source>
</evidence>